<dbReference type="SUPFAM" id="SSF55681">
    <property type="entry name" value="Class II aaRS and biotin synthetases"/>
    <property type="match status" value="1"/>
</dbReference>
<accession>A0A2Z2N0I4</accession>
<evidence type="ECO:0000313" key="2">
    <source>
        <dbReference type="EMBL" id="ASJ15321.1"/>
    </source>
</evidence>
<dbReference type="Gene3D" id="3.30.930.10">
    <property type="entry name" value="Bira Bifunctional Protein, Domain 2"/>
    <property type="match status" value="1"/>
</dbReference>
<reference evidence="2 3" key="1">
    <citation type="submission" date="2016-04" db="EMBL/GenBank/DDBJ databases">
        <title>Complete genome sequence of Thermococcus radiotolerans type strain EJ2.</title>
        <authorList>
            <person name="Oger P.M."/>
        </authorList>
    </citation>
    <scope>NUCLEOTIDE SEQUENCE [LARGE SCALE GENOMIC DNA]</scope>
    <source>
        <strain evidence="2 3">EJ2</strain>
    </source>
</reference>
<proteinExistence type="predicted"/>
<dbReference type="Pfam" id="PF21948">
    <property type="entry name" value="LplA-B_cat"/>
    <property type="match status" value="1"/>
</dbReference>
<organism evidence="2 3">
    <name type="scientific">Thermococcus radiotolerans</name>
    <dbReference type="NCBI Taxonomy" id="187880"/>
    <lineage>
        <taxon>Archaea</taxon>
        <taxon>Methanobacteriati</taxon>
        <taxon>Methanobacteriota</taxon>
        <taxon>Thermococci</taxon>
        <taxon>Thermococcales</taxon>
        <taxon>Thermococcaceae</taxon>
        <taxon>Thermococcus</taxon>
    </lineage>
</organism>
<protein>
    <submittedName>
        <fullName evidence="2">Ligase</fullName>
    </submittedName>
</protein>
<dbReference type="RefSeq" id="WP_088867358.1">
    <property type="nucleotide sequence ID" value="NZ_CP015106.1"/>
</dbReference>
<dbReference type="InterPro" id="IPR050664">
    <property type="entry name" value="Octanoyltrans_LipM/LipL"/>
</dbReference>
<dbReference type="InterPro" id="IPR045864">
    <property type="entry name" value="aa-tRNA-synth_II/BPL/LPL"/>
</dbReference>
<gene>
    <name evidence="2" type="ORF">A3L10_09340</name>
</gene>
<dbReference type="KEGG" id="trl:A3L10_09340"/>
<dbReference type="PANTHER" id="PTHR43679">
    <property type="entry name" value="OCTANOYLTRANSFERASE LIPM-RELATED"/>
    <property type="match status" value="1"/>
</dbReference>
<dbReference type="OrthoDB" id="43646at2157"/>
<dbReference type="GO" id="GO:0016874">
    <property type="term" value="F:ligase activity"/>
    <property type="evidence" value="ECO:0007669"/>
    <property type="project" value="UniProtKB-KW"/>
</dbReference>
<feature type="domain" description="BPL/LPL catalytic" evidence="1">
    <location>
        <begin position="30"/>
        <end position="216"/>
    </location>
</feature>
<evidence type="ECO:0000313" key="3">
    <source>
        <dbReference type="Proteomes" id="UP000250085"/>
    </source>
</evidence>
<name>A0A2Z2N0I4_9EURY</name>
<dbReference type="Proteomes" id="UP000250085">
    <property type="component" value="Chromosome"/>
</dbReference>
<dbReference type="PROSITE" id="PS51733">
    <property type="entry name" value="BPL_LPL_CATALYTIC"/>
    <property type="match status" value="1"/>
</dbReference>
<dbReference type="GeneID" id="33329051"/>
<keyword evidence="3" id="KW-1185">Reference proteome</keyword>
<dbReference type="EMBL" id="CP015106">
    <property type="protein sequence ID" value="ASJ15321.1"/>
    <property type="molecule type" value="Genomic_DNA"/>
</dbReference>
<dbReference type="InterPro" id="IPR004143">
    <property type="entry name" value="BPL_LPL_catalytic"/>
</dbReference>
<dbReference type="AlphaFoldDB" id="A0A2Z2N0I4"/>
<sequence>MSLRVLVFDSGDPKFDLAFEEALARLRARDKIPDTLRLWRTSRSVVLGYFRSAEEDVNLDVASNEGIPLIRRFSGGGTVYLDRGCVNYSIVMKREVEFPISYLYGTVLQGTLTALESLGLSPYLRNTNDVVVNGRKVSGTAASIRWGVLFLHGSVLVDADLMTLRALLRVPGRLKPSVDPVKYRVANLLEFVEGLDVDSVMDALIGGYSKVLSEDAYVDEPSKEELDVARILYRFKYSHEEWNLRLPSSHLASIEENVETELRGLGL</sequence>
<dbReference type="PANTHER" id="PTHR43679:SF2">
    <property type="entry name" value="OCTANOYL-[GCVH]:PROTEIN N-OCTANOYLTRANSFERASE"/>
    <property type="match status" value="1"/>
</dbReference>
<dbReference type="CDD" id="cd16443">
    <property type="entry name" value="LplA"/>
    <property type="match status" value="1"/>
</dbReference>
<keyword evidence="2" id="KW-0436">Ligase</keyword>
<evidence type="ECO:0000259" key="1">
    <source>
        <dbReference type="PROSITE" id="PS51733"/>
    </source>
</evidence>